<dbReference type="InterPro" id="IPR008811">
    <property type="entry name" value="Glycosyl_hydrolases_36"/>
</dbReference>
<dbReference type="EMBL" id="KZ613913">
    <property type="protein sequence ID" value="PMD50748.1"/>
    <property type="molecule type" value="Genomic_DNA"/>
</dbReference>
<evidence type="ECO:0000256" key="4">
    <source>
        <dbReference type="ARBA" id="ARBA00049426"/>
    </source>
</evidence>
<dbReference type="STRING" id="1095630.A0A2J6SJ04"/>
<dbReference type="AlphaFoldDB" id="A0A2J6SJ04"/>
<dbReference type="GeneID" id="36590112"/>
<dbReference type="Proteomes" id="UP000235371">
    <property type="component" value="Unassembled WGS sequence"/>
</dbReference>
<evidence type="ECO:0000313" key="5">
    <source>
        <dbReference type="EMBL" id="PMD50748.1"/>
    </source>
</evidence>
<dbReference type="InterPro" id="IPR013785">
    <property type="entry name" value="Aldolase_TIM"/>
</dbReference>
<evidence type="ECO:0000313" key="6">
    <source>
        <dbReference type="Proteomes" id="UP000235371"/>
    </source>
</evidence>
<evidence type="ECO:0000256" key="3">
    <source>
        <dbReference type="ARBA" id="ARBA00023277"/>
    </source>
</evidence>
<gene>
    <name evidence="5" type="ORF">K444DRAFT_622113</name>
</gene>
<keyword evidence="3" id="KW-0119">Carbohydrate metabolism</keyword>
<dbReference type="InterPro" id="IPR017853">
    <property type="entry name" value="GH"/>
</dbReference>
<dbReference type="Gene3D" id="3.20.20.70">
    <property type="entry name" value="Aldolase class I"/>
    <property type="match status" value="1"/>
</dbReference>
<comment type="similarity">
    <text evidence="2">Belongs to the glycosyl hydrolases 36 family.</text>
</comment>
<organism evidence="5 6">
    <name type="scientific">Hyaloscypha bicolor E</name>
    <dbReference type="NCBI Taxonomy" id="1095630"/>
    <lineage>
        <taxon>Eukaryota</taxon>
        <taxon>Fungi</taxon>
        <taxon>Dikarya</taxon>
        <taxon>Ascomycota</taxon>
        <taxon>Pezizomycotina</taxon>
        <taxon>Leotiomycetes</taxon>
        <taxon>Helotiales</taxon>
        <taxon>Hyaloscyphaceae</taxon>
        <taxon>Hyaloscypha</taxon>
        <taxon>Hyaloscypha bicolor</taxon>
    </lineage>
</organism>
<name>A0A2J6SJ04_9HELO</name>
<dbReference type="Pfam" id="PF05691">
    <property type="entry name" value="Raffinose_syn"/>
    <property type="match status" value="1"/>
</dbReference>
<accession>A0A2J6SJ04</accession>
<dbReference type="OrthoDB" id="4664297at2759"/>
<reference evidence="5 6" key="1">
    <citation type="submission" date="2016-04" db="EMBL/GenBank/DDBJ databases">
        <title>A degradative enzymes factory behind the ericoid mycorrhizal symbiosis.</title>
        <authorList>
            <consortium name="DOE Joint Genome Institute"/>
            <person name="Martino E."/>
            <person name="Morin E."/>
            <person name="Grelet G."/>
            <person name="Kuo A."/>
            <person name="Kohler A."/>
            <person name="Daghino S."/>
            <person name="Barry K."/>
            <person name="Choi C."/>
            <person name="Cichocki N."/>
            <person name="Clum A."/>
            <person name="Copeland A."/>
            <person name="Hainaut M."/>
            <person name="Haridas S."/>
            <person name="Labutti K."/>
            <person name="Lindquist E."/>
            <person name="Lipzen A."/>
            <person name="Khouja H.-R."/>
            <person name="Murat C."/>
            <person name="Ohm R."/>
            <person name="Olson A."/>
            <person name="Spatafora J."/>
            <person name="Veneault-Fourrey C."/>
            <person name="Henrissat B."/>
            <person name="Grigoriev I."/>
            <person name="Martin F."/>
            <person name="Perotto S."/>
        </authorList>
    </citation>
    <scope>NUCLEOTIDE SEQUENCE [LARGE SCALE GENOMIC DNA]</scope>
    <source>
        <strain evidence="5 6">E</strain>
    </source>
</reference>
<comment type="catalytic activity">
    <reaction evidence="4">
        <text>alpha-D-galactosyl-(1-&gt;3)-1D-myo-inositol + sucrose = raffinose + myo-inositol</text>
        <dbReference type="Rhea" id="RHEA:20161"/>
        <dbReference type="ChEBI" id="CHEBI:16634"/>
        <dbReference type="ChEBI" id="CHEBI:17268"/>
        <dbReference type="ChEBI" id="CHEBI:17505"/>
        <dbReference type="ChEBI" id="CHEBI:17992"/>
        <dbReference type="EC" id="2.4.1.82"/>
    </reaction>
</comment>
<sequence>MSHYFHNSDPELAVVDCEAGVVDQERRIGTRLWAISIPIPAATGQSAFSRVNLGLPVDMLRWFCLARESRPWLCPRQGRNKFTLEEDAILVSLLLRNGLHLVLLAFSLNDVMTVIKADCDGNLIAVARNERSTAGIGSILVAVGKTFEDANQAVMSHAKAIAAREMEGIRNEIESMVTHIPPDSLEDWYDSFAYCTWNGLGQKLTDERLYHALESISKAGINFSTMIIDDNWQSIDENGANNFHHRWIEFEADRKTFPRGLKHTISTIRERYPFIKHIAVWHGILGYWNGISPEGALAKCYKKKTLKKQNNGFLGGGSLVAVDADDVQQLYNDFYQYLADSGVDSVKTDTQFLLDLIDSAPDRARFISAYQDAWMKATLRHFSAKAISCMSQTPQIIFHSQLLTSLPKLMVRNSEDFFPDEPASHPWHIFCNAHTNVLTQHLNVLPDWDMFQTSHRYSAFHAAARCISGGPIYFTDKPGEHDTNLIKQMTARNKDGTIILRPKVAKTTYLYASNKEMRLLRIDTSTMDTDIPLLGVFNINHQPLIEIIKLEHFPNLPVAKAYIVRAHTSGEVSEPMSFQDSTTIPLLLSLEPAGYEILTAYPLHTTINSVGKATISIAVLGLLDKMTGAAAVLRSTVYEEGDGVLVQIALKAMGLLGIYISPDVGDLNLSSVKMCKELVPSNAMRFVPEEKTFKVDMAMAWEAIPKLQKGKEISFEMLIH</sequence>
<keyword evidence="6" id="KW-1185">Reference proteome</keyword>
<evidence type="ECO:0000256" key="1">
    <source>
        <dbReference type="ARBA" id="ARBA00001255"/>
    </source>
</evidence>
<dbReference type="InParanoid" id="A0A2J6SJ04"/>
<dbReference type="RefSeq" id="XP_024727652.1">
    <property type="nucleotide sequence ID" value="XM_024882035.1"/>
</dbReference>
<protein>
    <submittedName>
        <fullName evidence="5">Glycoside hydrolase family 36 protein</fullName>
    </submittedName>
</protein>
<dbReference type="GO" id="GO:0004557">
    <property type="term" value="F:alpha-galactosidase activity"/>
    <property type="evidence" value="ECO:0007669"/>
    <property type="project" value="UniProtKB-EC"/>
</dbReference>
<evidence type="ECO:0000256" key="2">
    <source>
        <dbReference type="ARBA" id="ARBA00007240"/>
    </source>
</evidence>
<dbReference type="PANTHER" id="PTHR31268:SF32">
    <property type="entry name" value="GALACTINOL--SUCROSE GALACTOSYLTRANSFERASE 2-RELATED"/>
    <property type="match status" value="1"/>
</dbReference>
<keyword evidence="5" id="KW-0378">Hydrolase</keyword>
<dbReference type="SUPFAM" id="SSF51445">
    <property type="entry name" value="(Trans)glycosidases"/>
    <property type="match status" value="1"/>
</dbReference>
<dbReference type="PANTHER" id="PTHR31268">
    <property type="match status" value="1"/>
</dbReference>
<comment type="catalytic activity">
    <reaction evidence="1">
        <text>Hydrolysis of terminal, non-reducing alpha-D-galactose residues in alpha-D-galactosides, including galactose oligosaccharides, galactomannans and galactolipids.</text>
        <dbReference type="EC" id="3.2.1.22"/>
    </reaction>
</comment>
<proteinExistence type="inferred from homology"/>
<dbReference type="GO" id="GO:0047274">
    <property type="term" value="F:galactinol-sucrose galactosyltransferase activity"/>
    <property type="evidence" value="ECO:0007669"/>
    <property type="project" value="UniProtKB-EC"/>
</dbReference>